<proteinExistence type="inferred from homology"/>
<dbReference type="HAMAP" id="MF_01087">
    <property type="entry name" value="UPF0285"/>
    <property type="match status" value="1"/>
</dbReference>
<comment type="similarity">
    <text evidence="1">Belongs to the UPF0285 family.</text>
</comment>
<reference evidence="2" key="1">
    <citation type="submission" date="2023-06" db="EMBL/GenBank/DDBJ databases">
        <title>Genome sequence of Methancorpusculaceae sp. Ag1.</title>
        <authorList>
            <person name="Protasov E."/>
            <person name="Platt K."/>
            <person name="Poehlein A."/>
            <person name="Daniel R."/>
            <person name="Brune A."/>
        </authorList>
    </citation>
    <scope>NUCLEOTIDE SEQUENCE</scope>
    <source>
        <strain evidence="2">Ag1</strain>
    </source>
</reference>
<comment type="caution">
    <text evidence="2">The sequence shown here is derived from an EMBL/GenBank/DDBJ whole genome shotgun (WGS) entry which is preliminary data.</text>
</comment>
<gene>
    <name evidence="2" type="ORF">McpAg1_11630</name>
</gene>
<keyword evidence="3" id="KW-1185">Reference proteome</keyword>
<sequence>MYIGIDHGTTSLRFATDTGKRFKISREDAKEFTVSDLQKICPVEEIEGFALCYSMGDNFTEITPVAKLKNRGVITREGAGEHIGGGTRVFDVIKESGIPAVAVPGIHRGSDTDPRFKIYSHQTSPEKLGIAYLASKTLGDTFIVSDISSNTVSLLIAKGKFIGAFDACVFAPGTRHGALDVEAIRKVDSGELTANEAFTTAGVMHHMEEKYQNPTVAMWAAMECASLALLAPEAPVALAGSLAPELAEEISALLQKPVIVYDEWAASDGLAQIARDVFSGAKQILGIPVSKTLRVRMFGYRRIIFRPQER</sequence>
<dbReference type="AlphaFoldDB" id="A0AAE4SAF6"/>
<evidence type="ECO:0000313" key="3">
    <source>
        <dbReference type="Proteomes" id="UP001273136"/>
    </source>
</evidence>
<organism evidence="2 3">
    <name type="scientific">Methanorbis furvi</name>
    <dbReference type="NCBI Taxonomy" id="3028299"/>
    <lineage>
        <taxon>Archaea</taxon>
        <taxon>Methanobacteriati</taxon>
        <taxon>Methanobacteriota</taxon>
        <taxon>Stenosarchaea group</taxon>
        <taxon>Methanomicrobia</taxon>
        <taxon>Methanomicrobiales</taxon>
        <taxon>Methanocorpusculaceae</taxon>
        <taxon>Methanorbis</taxon>
    </lineage>
</organism>
<dbReference type="NCBIfam" id="TIGR03281">
    <property type="entry name" value="methan_mark_12"/>
    <property type="match status" value="1"/>
</dbReference>
<name>A0AAE4SAF6_9EURY</name>
<protein>
    <recommendedName>
        <fullName evidence="1">UPF0285 protein McpAg1_11630</fullName>
    </recommendedName>
</protein>
<dbReference type="EMBL" id="JAWDKA010000005">
    <property type="protein sequence ID" value="MDV0441949.1"/>
    <property type="molecule type" value="Genomic_DNA"/>
</dbReference>
<dbReference type="RefSeq" id="WP_338094350.1">
    <property type="nucleotide sequence ID" value="NZ_JAWDKA010000005.1"/>
</dbReference>
<accession>A0AAE4SAF6</accession>
<dbReference type="Proteomes" id="UP001273136">
    <property type="component" value="Unassembled WGS sequence"/>
</dbReference>
<dbReference type="InterPro" id="IPR016735">
    <property type="entry name" value="Methan_mark_12"/>
</dbReference>
<evidence type="ECO:0000313" key="2">
    <source>
        <dbReference type="EMBL" id="MDV0441949.1"/>
    </source>
</evidence>
<evidence type="ECO:0000256" key="1">
    <source>
        <dbReference type="HAMAP-Rule" id="MF_01087"/>
    </source>
</evidence>